<dbReference type="InterPro" id="IPR050425">
    <property type="entry name" value="NAD(P)_dehydrat-like"/>
</dbReference>
<evidence type="ECO:0000313" key="5">
    <source>
        <dbReference type="Proteomes" id="UP000256964"/>
    </source>
</evidence>
<dbReference type="Gene3D" id="3.40.50.720">
    <property type="entry name" value="NAD(P)-binding Rossmann-like Domain"/>
    <property type="match status" value="1"/>
</dbReference>
<dbReference type="GO" id="GO:0016616">
    <property type="term" value="F:oxidoreductase activity, acting on the CH-OH group of donors, NAD or NADP as acceptor"/>
    <property type="evidence" value="ECO:0007669"/>
    <property type="project" value="TreeGrafter"/>
</dbReference>
<dbReference type="PANTHER" id="PTHR10366:SF564">
    <property type="entry name" value="STEROL-4-ALPHA-CARBOXYLATE 3-DEHYDROGENASE, DECARBOXYLATING"/>
    <property type="match status" value="1"/>
</dbReference>
<dbReference type="OrthoDB" id="2735536at2759"/>
<keyword evidence="1" id="KW-0560">Oxidoreductase</keyword>
<protein>
    <submittedName>
        <fullName evidence="4">NAD-P-binding protein</fullName>
    </submittedName>
</protein>
<dbReference type="STRING" id="139420.A0A371DFH1"/>
<evidence type="ECO:0000313" key="4">
    <source>
        <dbReference type="EMBL" id="RDX51290.1"/>
    </source>
</evidence>
<feature type="domain" description="NAD-dependent epimerase/dehydratase" evidence="3">
    <location>
        <begin position="7"/>
        <end position="257"/>
    </location>
</feature>
<dbReference type="SUPFAM" id="SSF51735">
    <property type="entry name" value="NAD(P)-binding Rossmann-fold domains"/>
    <property type="match status" value="1"/>
</dbReference>
<dbReference type="InterPro" id="IPR036291">
    <property type="entry name" value="NAD(P)-bd_dom_sf"/>
</dbReference>
<proteinExistence type="inferred from homology"/>
<gene>
    <name evidence="4" type="ORF">OH76DRAFT_1401602</name>
</gene>
<accession>A0A371DFH1</accession>
<dbReference type="AlphaFoldDB" id="A0A371DFH1"/>
<sequence length="349" mass="37378">MSNSKLILVTGASGFIGAHVVAQLLEAGYRVRGTARGAKLDLLKATFGSNANFEVAPIDDVASGDFTAALQGVDAVIHLASPLAGRQSAEDGLNSAIQGTLNVLQQALKAGITKVVYTSSWATTVDPELKATWTGVMITEKDWGKTSKEELLNNPKIVENPIFVYCGTKTLAERAAWDFAKEHPELDLASINPPFVYGPPVPGIYSGTDYTSLGTNLLLYQLIAGASGRPLPVQLPPYYCHVRDAARAHILALDVPKVAVGADVEQKRFIVAGPGEILNEWAVETLLAKRPALKDRLPTLEGAPELPGKLSTVDTARAREVLGLKEYKGAEETLLETVDALLEIEKAWQ</sequence>
<evidence type="ECO:0000259" key="3">
    <source>
        <dbReference type="Pfam" id="PF01370"/>
    </source>
</evidence>
<evidence type="ECO:0000256" key="1">
    <source>
        <dbReference type="ARBA" id="ARBA00023002"/>
    </source>
</evidence>
<organism evidence="4 5">
    <name type="scientific">Lentinus brumalis</name>
    <dbReference type="NCBI Taxonomy" id="2498619"/>
    <lineage>
        <taxon>Eukaryota</taxon>
        <taxon>Fungi</taxon>
        <taxon>Dikarya</taxon>
        <taxon>Basidiomycota</taxon>
        <taxon>Agaricomycotina</taxon>
        <taxon>Agaricomycetes</taxon>
        <taxon>Polyporales</taxon>
        <taxon>Polyporaceae</taxon>
        <taxon>Lentinus</taxon>
    </lineage>
</organism>
<dbReference type="PANTHER" id="PTHR10366">
    <property type="entry name" value="NAD DEPENDENT EPIMERASE/DEHYDRATASE"/>
    <property type="match status" value="1"/>
</dbReference>
<keyword evidence="5" id="KW-1185">Reference proteome</keyword>
<dbReference type="InterPro" id="IPR001509">
    <property type="entry name" value="Epimerase_deHydtase"/>
</dbReference>
<name>A0A371DFH1_9APHY</name>
<dbReference type="EMBL" id="KZ857395">
    <property type="protein sequence ID" value="RDX51290.1"/>
    <property type="molecule type" value="Genomic_DNA"/>
</dbReference>
<dbReference type="Pfam" id="PF01370">
    <property type="entry name" value="Epimerase"/>
    <property type="match status" value="1"/>
</dbReference>
<comment type="similarity">
    <text evidence="2">Belongs to the NAD(P)-dependent epimerase/dehydratase family. Dihydroflavonol-4-reductase subfamily.</text>
</comment>
<reference evidence="4 5" key="1">
    <citation type="journal article" date="2018" name="Biotechnol. Biofuels">
        <title>Integrative visual omics of the white-rot fungus Polyporus brumalis exposes the biotechnological potential of its oxidative enzymes for delignifying raw plant biomass.</title>
        <authorList>
            <person name="Miyauchi S."/>
            <person name="Rancon A."/>
            <person name="Drula E."/>
            <person name="Hage H."/>
            <person name="Chaduli D."/>
            <person name="Favel A."/>
            <person name="Grisel S."/>
            <person name="Henrissat B."/>
            <person name="Herpoel-Gimbert I."/>
            <person name="Ruiz-Duenas F.J."/>
            <person name="Chevret D."/>
            <person name="Hainaut M."/>
            <person name="Lin J."/>
            <person name="Wang M."/>
            <person name="Pangilinan J."/>
            <person name="Lipzen A."/>
            <person name="Lesage-Meessen L."/>
            <person name="Navarro D."/>
            <person name="Riley R."/>
            <person name="Grigoriev I.V."/>
            <person name="Zhou S."/>
            <person name="Raouche S."/>
            <person name="Rosso M.N."/>
        </authorList>
    </citation>
    <scope>NUCLEOTIDE SEQUENCE [LARGE SCALE GENOMIC DNA]</scope>
    <source>
        <strain evidence="4 5">BRFM 1820</strain>
    </source>
</reference>
<dbReference type="Proteomes" id="UP000256964">
    <property type="component" value="Unassembled WGS sequence"/>
</dbReference>
<evidence type="ECO:0000256" key="2">
    <source>
        <dbReference type="ARBA" id="ARBA00023445"/>
    </source>
</evidence>